<dbReference type="GO" id="GO:0005743">
    <property type="term" value="C:mitochondrial inner membrane"/>
    <property type="evidence" value="ECO:0007669"/>
    <property type="project" value="UniProtKB-SubCell"/>
</dbReference>
<accession>A0A386JN99</accession>
<feature type="transmembrane region" description="Helical" evidence="19">
    <location>
        <begin position="82"/>
        <end position="103"/>
    </location>
</feature>
<dbReference type="AlphaFoldDB" id="A0A386JN99"/>
<feature type="transmembrane region" description="Helical" evidence="19">
    <location>
        <begin position="301"/>
        <end position="318"/>
    </location>
</feature>
<evidence type="ECO:0000256" key="15">
    <source>
        <dbReference type="ARBA" id="ARBA00023128"/>
    </source>
</evidence>
<evidence type="ECO:0000259" key="20">
    <source>
        <dbReference type="Pfam" id="PF00361"/>
    </source>
</evidence>
<reference evidence="21" key="1">
    <citation type="journal article" date="2018" name="Syst. Biol.">
        <title>Mitochondrial Genome Fragmentation Unites the Parasitic Lice of Eutherian Mammals.</title>
        <authorList>
            <person name="Song F."/>
            <person name="Li H."/>
            <person name="Liu G.-H."/>
            <person name="Wang W."/>
            <person name="James P."/>
            <person name="Colwell D.D."/>
            <person name="Tran A."/>
            <person name="Gong S."/>
            <person name="Cai W."/>
            <person name="Shao R."/>
        </authorList>
    </citation>
    <scope>NUCLEOTIDE SEQUENCE</scope>
</reference>
<organism evidence="21">
    <name type="scientific">Campanulotes compar</name>
    <name type="common">small pigeon louse</name>
    <dbReference type="NCBI Taxonomy" id="135595"/>
    <lineage>
        <taxon>Eukaryota</taxon>
        <taxon>Metazoa</taxon>
        <taxon>Ecdysozoa</taxon>
        <taxon>Arthropoda</taxon>
        <taxon>Hexapoda</taxon>
        <taxon>Insecta</taxon>
        <taxon>Pterygota</taxon>
        <taxon>Neoptera</taxon>
        <taxon>Paraneoptera</taxon>
        <taxon>Psocodea</taxon>
        <taxon>Troctomorpha</taxon>
        <taxon>Phthiraptera</taxon>
        <taxon>Ischnocera</taxon>
        <taxon>Philopteridae</taxon>
        <taxon>Campanulotes</taxon>
    </lineage>
</organism>
<name>A0A386JN99_9NEOP</name>
<keyword evidence="9" id="KW-0999">Mitochondrion inner membrane</keyword>
<feature type="domain" description="NADH:quinone oxidoreductase/Mrp antiporter transmembrane" evidence="20">
    <location>
        <begin position="12"/>
        <end position="272"/>
    </location>
</feature>
<keyword evidence="8 19" id="KW-0812">Transmembrane</keyword>
<evidence type="ECO:0000256" key="10">
    <source>
        <dbReference type="ARBA" id="ARBA00022967"/>
    </source>
</evidence>
<feature type="transmembrane region" description="Helical" evidence="19">
    <location>
        <begin position="217"/>
        <end position="241"/>
    </location>
</feature>
<dbReference type="InterPro" id="IPR050175">
    <property type="entry name" value="Complex_I_Subunit_2"/>
</dbReference>
<evidence type="ECO:0000256" key="7">
    <source>
        <dbReference type="ARBA" id="ARBA00022660"/>
    </source>
</evidence>
<evidence type="ECO:0000256" key="4">
    <source>
        <dbReference type="ARBA" id="ARBA00012944"/>
    </source>
</evidence>
<evidence type="ECO:0000256" key="13">
    <source>
        <dbReference type="ARBA" id="ARBA00023027"/>
    </source>
</evidence>
<evidence type="ECO:0000256" key="18">
    <source>
        <dbReference type="ARBA" id="ARBA00049551"/>
    </source>
</evidence>
<keyword evidence="12 19" id="KW-1133">Transmembrane helix</keyword>
<dbReference type="EMBL" id="MH001225">
    <property type="protein sequence ID" value="AYD72941.1"/>
    <property type="molecule type" value="Genomic_DNA"/>
</dbReference>
<geneLocation type="mitochondrion" evidence="21"/>
<dbReference type="PANTHER" id="PTHR46552:SF1">
    <property type="entry name" value="NADH-UBIQUINONE OXIDOREDUCTASE CHAIN 2"/>
    <property type="match status" value="1"/>
</dbReference>
<feature type="transmembrane region" description="Helical" evidence="19">
    <location>
        <begin position="261"/>
        <end position="280"/>
    </location>
</feature>
<feature type="transmembrane region" description="Helical" evidence="19">
    <location>
        <begin position="49"/>
        <end position="70"/>
    </location>
</feature>
<keyword evidence="11" id="KW-0249">Electron transport</keyword>
<comment type="subcellular location">
    <subcellularLocation>
        <location evidence="2">Mitochondrion inner membrane</location>
        <topology evidence="2">Multi-pass membrane protein</topology>
    </subcellularLocation>
</comment>
<evidence type="ECO:0000256" key="17">
    <source>
        <dbReference type="ARBA" id="ARBA00031028"/>
    </source>
</evidence>
<dbReference type="RefSeq" id="YP_010133508.1">
    <property type="nucleotide sequence ID" value="NC_056779.1"/>
</dbReference>
<keyword evidence="15 21" id="KW-0496">Mitochondrion</keyword>
<feature type="transmembrane region" description="Helical" evidence="19">
    <location>
        <begin position="139"/>
        <end position="156"/>
    </location>
</feature>
<keyword evidence="10" id="KW-1278">Translocase</keyword>
<gene>
    <name evidence="21" type="primary">ND2</name>
</gene>
<comment type="similarity">
    <text evidence="3">Belongs to the complex I subunit 2 family.</text>
</comment>
<dbReference type="PANTHER" id="PTHR46552">
    <property type="entry name" value="NADH-UBIQUINONE OXIDOREDUCTASE CHAIN 2"/>
    <property type="match status" value="1"/>
</dbReference>
<keyword evidence="7" id="KW-0679">Respiratory chain</keyword>
<evidence type="ECO:0000256" key="5">
    <source>
        <dbReference type="ARBA" id="ARBA00021008"/>
    </source>
</evidence>
<comment type="function">
    <text evidence="1">Core subunit of the mitochondrial membrane respiratory chain NADH dehydrogenase (Complex I) that is believed to belong to the minimal assembly required for catalysis. Complex I functions in the transfer of electrons from NADH to the respiratory chain. The immediate electron acceptor for the enzyme is believed to be ubiquinone.</text>
</comment>
<evidence type="ECO:0000256" key="16">
    <source>
        <dbReference type="ARBA" id="ARBA00023136"/>
    </source>
</evidence>
<dbReference type="GeneID" id="67122861"/>
<evidence type="ECO:0000256" key="11">
    <source>
        <dbReference type="ARBA" id="ARBA00022982"/>
    </source>
</evidence>
<evidence type="ECO:0000256" key="6">
    <source>
        <dbReference type="ARBA" id="ARBA00022448"/>
    </source>
</evidence>
<keyword evidence="6" id="KW-0813">Transport</keyword>
<evidence type="ECO:0000313" key="21">
    <source>
        <dbReference type="EMBL" id="AYD72941.1"/>
    </source>
</evidence>
<evidence type="ECO:0000256" key="12">
    <source>
        <dbReference type="ARBA" id="ARBA00022989"/>
    </source>
</evidence>
<comment type="catalytic activity">
    <reaction evidence="18">
        <text>a ubiquinone + NADH + 5 H(+)(in) = a ubiquinol + NAD(+) + 4 H(+)(out)</text>
        <dbReference type="Rhea" id="RHEA:29091"/>
        <dbReference type="Rhea" id="RHEA-COMP:9565"/>
        <dbReference type="Rhea" id="RHEA-COMP:9566"/>
        <dbReference type="ChEBI" id="CHEBI:15378"/>
        <dbReference type="ChEBI" id="CHEBI:16389"/>
        <dbReference type="ChEBI" id="CHEBI:17976"/>
        <dbReference type="ChEBI" id="CHEBI:57540"/>
        <dbReference type="ChEBI" id="CHEBI:57945"/>
        <dbReference type="EC" id="7.1.1.2"/>
    </reaction>
</comment>
<dbReference type="Pfam" id="PF00361">
    <property type="entry name" value="Proton_antipo_M"/>
    <property type="match status" value="1"/>
</dbReference>
<evidence type="ECO:0000256" key="1">
    <source>
        <dbReference type="ARBA" id="ARBA00003257"/>
    </source>
</evidence>
<keyword evidence="13" id="KW-0520">NAD</keyword>
<proteinExistence type="inferred from homology"/>
<sequence length="319" mass="36839">MMFFSVVVTLSSSSWLVCWMMMEVSSFFFIPIIYGLWSLSSAVSSMKYFFVQSIGSSVFLFSILWDSVPFGGWEWVSEEKEMGVITCLSMMFKLGVFPFMGWMVQISENLSWSKFFLLSSIQEVIPLLMISKFGSSEGIIFFFVCLGMFVLVMFCFSSYSIHWMMMVSSLFNVSWMVVAALLSKESLIFFFFVYFSMLYVFFWVLDEIVSIGSMTTLSSFSVFKGGKTVFLFFVFMMMGIPPLGNFLGKVEVLTSMISEDMIWMSVYFVFMSSVFMFLYLKISLSISMSMKGGEAKLKVPYLKAIMMGFLFLFFLIWMF</sequence>
<keyword evidence="16 19" id="KW-0472">Membrane</keyword>
<dbReference type="InterPro" id="IPR001750">
    <property type="entry name" value="ND/Mrp_TM"/>
</dbReference>
<feature type="transmembrane region" description="Helical" evidence="19">
    <location>
        <begin position="12"/>
        <end position="37"/>
    </location>
</feature>
<evidence type="ECO:0000256" key="2">
    <source>
        <dbReference type="ARBA" id="ARBA00004448"/>
    </source>
</evidence>
<evidence type="ECO:0000256" key="9">
    <source>
        <dbReference type="ARBA" id="ARBA00022792"/>
    </source>
</evidence>
<dbReference type="GO" id="GO:0008137">
    <property type="term" value="F:NADH dehydrogenase (ubiquinone) activity"/>
    <property type="evidence" value="ECO:0007669"/>
    <property type="project" value="UniProtKB-EC"/>
</dbReference>
<dbReference type="EC" id="7.1.1.2" evidence="4"/>
<evidence type="ECO:0000256" key="3">
    <source>
        <dbReference type="ARBA" id="ARBA00007012"/>
    </source>
</evidence>
<evidence type="ECO:0000256" key="19">
    <source>
        <dbReference type="SAM" id="Phobius"/>
    </source>
</evidence>
<dbReference type="GO" id="GO:0006120">
    <property type="term" value="P:mitochondrial electron transport, NADH to ubiquinone"/>
    <property type="evidence" value="ECO:0007669"/>
    <property type="project" value="TreeGrafter"/>
</dbReference>
<dbReference type="CTD" id="4536"/>
<keyword evidence="14" id="KW-0830">Ubiquinone</keyword>
<protein>
    <recommendedName>
        <fullName evidence="5">NADH-ubiquinone oxidoreductase chain 2</fullName>
        <ecNumber evidence="4">7.1.1.2</ecNumber>
    </recommendedName>
    <alternativeName>
        <fullName evidence="17">NADH dehydrogenase subunit 2</fullName>
    </alternativeName>
</protein>
<evidence type="ECO:0000256" key="8">
    <source>
        <dbReference type="ARBA" id="ARBA00022692"/>
    </source>
</evidence>
<evidence type="ECO:0000256" key="14">
    <source>
        <dbReference type="ARBA" id="ARBA00023075"/>
    </source>
</evidence>